<dbReference type="InterPro" id="IPR005516">
    <property type="entry name" value="Remorin_C"/>
</dbReference>
<feature type="compositionally biased region" description="Basic and acidic residues" evidence="3">
    <location>
        <begin position="1"/>
        <end position="11"/>
    </location>
</feature>
<organism evidence="5 6">
    <name type="scientific">Abeliophyllum distichum</name>
    <dbReference type="NCBI Taxonomy" id="126358"/>
    <lineage>
        <taxon>Eukaryota</taxon>
        <taxon>Viridiplantae</taxon>
        <taxon>Streptophyta</taxon>
        <taxon>Embryophyta</taxon>
        <taxon>Tracheophyta</taxon>
        <taxon>Spermatophyta</taxon>
        <taxon>Magnoliopsida</taxon>
        <taxon>eudicotyledons</taxon>
        <taxon>Gunneridae</taxon>
        <taxon>Pentapetalae</taxon>
        <taxon>asterids</taxon>
        <taxon>lamiids</taxon>
        <taxon>Lamiales</taxon>
        <taxon>Oleaceae</taxon>
        <taxon>Forsythieae</taxon>
        <taxon>Abeliophyllum</taxon>
    </lineage>
</organism>
<gene>
    <name evidence="5" type="ORF">Adt_10099</name>
</gene>
<feature type="coiled-coil region" evidence="2">
    <location>
        <begin position="115"/>
        <end position="157"/>
    </location>
</feature>
<comment type="similarity">
    <text evidence="1">Belongs to the remorin family.</text>
</comment>
<dbReference type="AlphaFoldDB" id="A0ABD1UJ14"/>
<reference evidence="6" key="1">
    <citation type="submission" date="2024-07" db="EMBL/GenBank/DDBJ databases">
        <title>Two chromosome-level genome assemblies of Korean endemic species Abeliophyllum distichum and Forsythia ovata (Oleaceae).</title>
        <authorList>
            <person name="Jang H."/>
        </authorList>
    </citation>
    <scope>NUCLEOTIDE SEQUENCE [LARGE SCALE GENOMIC DNA]</scope>
</reference>
<dbReference type="PANTHER" id="PTHR31775:SF5">
    <property type="entry name" value="REMORIN 1.4"/>
    <property type="match status" value="1"/>
</dbReference>
<keyword evidence="2" id="KW-0175">Coiled coil</keyword>
<evidence type="ECO:0000313" key="5">
    <source>
        <dbReference type="EMBL" id="KAL2525045.1"/>
    </source>
</evidence>
<evidence type="ECO:0000313" key="6">
    <source>
        <dbReference type="Proteomes" id="UP001604336"/>
    </source>
</evidence>
<accession>A0ABD1UJ14</accession>
<dbReference type="EMBL" id="JBFOLK010000003">
    <property type="protein sequence ID" value="KAL2525045.1"/>
    <property type="molecule type" value="Genomic_DNA"/>
</dbReference>
<name>A0ABD1UJ14_9LAMI</name>
<dbReference type="PANTHER" id="PTHR31775">
    <property type="entry name" value="OS02G0117200 PROTEIN"/>
    <property type="match status" value="1"/>
</dbReference>
<evidence type="ECO:0000259" key="4">
    <source>
        <dbReference type="Pfam" id="PF03763"/>
    </source>
</evidence>
<protein>
    <submittedName>
        <fullName evidence="5">Remorin family protein</fullName>
    </submittedName>
</protein>
<sequence>MGELEEPKNIKLESFPAPKEEKKSSNHVSFHKAVVTIPDDKISPSKPPPLVQNAVDHGIEKSVGDFKDKDAALARVELEKRLALIKAWEDSEKAKAENKAYKKLSSIEAWENTKKASVEAQIKQIEEEFEQKKAEHREKMKNKMAEIHKAAEEKRAMIEAKKKEDFLKVVETAAKFRSTNTTPNKVAAIALYSALAEELETVDCVFDFHEVGELPSKTQHPMVER</sequence>
<proteinExistence type="inferred from homology"/>
<evidence type="ECO:0000256" key="1">
    <source>
        <dbReference type="ARBA" id="ARBA00005711"/>
    </source>
</evidence>
<evidence type="ECO:0000256" key="2">
    <source>
        <dbReference type="SAM" id="Coils"/>
    </source>
</evidence>
<keyword evidence="6" id="KW-1185">Reference proteome</keyword>
<feature type="domain" description="Remorin C-terminal" evidence="4">
    <location>
        <begin position="80"/>
        <end position="185"/>
    </location>
</feature>
<evidence type="ECO:0000256" key="3">
    <source>
        <dbReference type="SAM" id="MobiDB-lite"/>
    </source>
</evidence>
<comment type="caution">
    <text evidence="5">The sequence shown here is derived from an EMBL/GenBank/DDBJ whole genome shotgun (WGS) entry which is preliminary data.</text>
</comment>
<feature type="region of interest" description="Disordered" evidence="3">
    <location>
        <begin position="1"/>
        <end position="30"/>
    </location>
</feature>
<dbReference type="Proteomes" id="UP001604336">
    <property type="component" value="Unassembled WGS sequence"/>
</dbReference>
<dbReference type="Pfam" id="PF03763">
    <property type="entry name" value="Remorin_C"/>
    <property type="match status" value="1"/>
</dbReference>